<dbReference type="OrthoDB" id="5242950at2"/>
<organism evidence="3 4">
    <name type="scientific">Egicoccus halophilus</name>
    <dbReference type="NCBI Taxonomy" id="1670830"/>
    <lineage>
        <taxon>Bacteria</taxon>
        <taxon>Bacillati</taxon>
        <taxon>Actinomycetota</taxon>
        <taxon>Nitriliruptoria</taxon>
        <taxon>Egicoccales</taxon>
        <taxon>Egicoccaceae</taxon>
        <taxon>Egicoccus</taxon>
    </lineage>
</organism>
<keyword evidence="2" id="KW-0812">Transmembrane</keyword>
<feature type="region of interest" description="Disordered" evidence="1">
    <location>
        <begin position="1"/>
        <end position="22"/>
    </location>
</feature>
<comment type="caution">
    <text evidence="3">The sequence shown here is derived from an EMBL/GenBank/DDBJ whole genome shotgun (WGS) entry which is preliminary data.</text>
</comment>
<dbReference type="AlphaFoldDB" id="A0A8J3A7K3"/>
<dbReference type="Proteomes" id="UP000650511">
    <property type="component" value="Unassembled WGS sequence"/>
</dbReference>
<proteinExistence type="predicted"/>
<accession>A0A8J3A7K3</accession>
<dbReference type="EMBL" id="BMHA01000005">
    <property type="protein sequence ID" value="GGI05577.1"/>
    <property type="molecule type" value="Genomic_DNA"/>
</dbReference>
<keyword evidence="2" id="KW-1133">Transmembrane helix</keyword>
<evidence type="ECO:0000313" key="4">
    <source>
        <dbReference type="Proteomes" id="UP000650511"/>
    </source>
</evidence>
<keyword evidence="4" id="KW-1185">Reference proteome</keyword>
<reference evidence="3" key="1">
    <citation type="journal article" date="2014" name="Int. J. Syst. Evol. Microbiol.">
        <title>Complete genome sequence of Corynebacterium casei LMG S-19264T (=DSM 44701T), isolated from a smear-ripened cheese.</title>
        <authorList>
            <consortium name="US DOE Joint Genome Institute (JGI-PGF)"/>
            <person name="Walter F."/>
            <person name="Albersmeier A."/>
            <person name="Kalinowski J."/>
            <person name="Ruckert C."/>
        </authorList>
    </citation>
    <scope>NUCLEOTIDE SEQUENCE</scope>
    <source>
        <strain evidence="3">CGMCC 1.14988</strain>
    </source>
</reference>
<feature type="transmembrane region" description="Helical" evidence="2">
    <location>
        <begin position="33"/>
        <end position="53"/>
    </location>
</feature>
<evidence type="ECO:0000256" key="1">
    <source>
        <dbReference type="SAM" id="MobiDB-lite"/>
    </source>
</evidence>
<protein>
    <submittedName>
        <fullName evidence="3">Uncharacterized protein</fullName>
    </submittedName>
</protein>
<gene>
    <name evidence="3" type="ORF">GCM10011354_14780</name>
</gene>
<sequence length="254" mass="26784">MSDERRGASSSLPPLRDDGLPTLPTGEPVLHRWFVIAMLLLVPIAIGVTIWAASTTFGREELSAAERRPPGGAEVTVERGDAQLSPTDEVEQGPACFQGGQIIGDAGSRAAARVAMQGACALLAGGGYEPALDGLRAWARSDGRVRIAVFELSGVESSARLEGDRLVIELNAIFQFEDATAAAPALIHQLVLLGTPGFPGEPIPAARELEAARLQQQACGELPEELRPRGCDDVDELLAAPDPLAELVEAGWPR</sequence>
<name>A0A8J3A7K3_9ACTN</name>
<dbReference type="RefSeq" id="WP_130648451.1">
    <property type="nucleotide sequence ID" value="NZ_BMHA01000005.1"/>
</dbReference>
<evidence type="ECO:0000313" key="3">
    <source>
        <dbReference type="EMBL" id="GGI05577.1"/>
    </source>
</evidence>
<evidence type="ECO:0000256" key="2">
    <source>
        <dbReference type="SAM" id="Phobius"/>
    </source>
</evidence>
<reference evidence="3" key="2">
    <citation type="submission" date="2020-09" db="EMBL/GenBank/DDBJ databases">
        <authorList>
            <person name="Sun Q."/>
            <person name="Zhou Y."/>
        </authorList>
    </citation>
    <scope>NUCLEOTIDE SEQUENCE</scope>
    <source>
        <strain evidence="3">CGMCC 1.14988</strain>
    </source>
</reference>
<keyword evidence="2" id="KW-0472">Membrane</keyword>